<dbReference type="AlphaFoldDB" id="A0A9D1Q0J4"/>
<dbReference type="PANTHER" id="PTHR47739:SF1">
    <property type="entry name" value="TRNA1(VAL) (ADENINE(37)-N6)-METHYLTRANSFERASE"/>
    <property type="match status" value="1"/>
</dbReference>
<gene>
    <name evidence="2" type="ORF">H9892_05150</name>
</gene>
<accession>A0A9D1Q0J4</accession>
<dbReference type="InterPro" id="IPR029063">
    <property type="entry name" value="SAM-dependent_MTases_sf"/>
</dbReference>
<evidence type="ECO:0000313" key="2">
    <source>
        <dbReference type="EMBL" id="HIW02708.1"/>
    </source>
</evidence>
<dbReference type="Proteomes" id="UP000823990">
    <property type="component" value="Unassembled WGS sequence"/>
</dbReference>
<dbReference type="InterPro" id="IPR050210">
    <property type="entry name" value="tRNA_Adenine-N(6)_MTase"/>
</dbReference>
<keyword evidence="2" id="KW-0489">Methyltransferase</keyword>
<dbReference type="EMBL" id="DXHS01000079">
    <property type="protein sequence ID" value="HIW02708.1"/>
    <property type="molecule type" value="Genomic_DNA"/>
</dbReference>
<dbReference type="CDD" id="cd02440">
    <property type="entry name" value="AdoMet_MTases"/>
    <property type="match status" value="1"/>
</dbReference>
<dbReference type="Pfam" id="PF05175">
    <property type="entry name" value="MTS"/>
    <property type="match status" value="1"/>
</dbReference>
<dbReference type="GO" id="GO:0032259">
    <property type="term" value="P:methylation"/>
    <property type="evidence" value="ECO:0007669"/>
    <property type="project" value="UniProtKB-KW"/>
</dbReference>
<dbReference type="SUPFAM" id="SSF53335">
    <property type="entry name" value="S-adenosyl-L-methionine-dependent methyltransferases"/>
    <property type="match status" value="1"/>
</dbReference>
<feature type="domain" description="Methyltransferase small" evidence="1">
    <location>
        <begin position="39"/>
        <end position="162"/>
    </location>
</feature>
<dbReference type="Gene3D" id="3.40.50.150">
    <property type="entry name" value="Vaccinia Virus protein VP39"/>
    <property type="match status" value="1"/>
</dbReference>
<sequence length="229" mass="24581">MSEKICDLQTHGLRFIQSDEYFPFGTDGVELANFVEGGSGNRALDLCCGTGIVPVLLAGKKGVPTDGVELQPGPAEIARRNAELNGLPTNIYVMRVQDAPARFGRGAYDIVTCNPPYRKAGSGEKSASGYVRIARHEVELTAEEAVSAAAGLLETGGKFYLVHLAERLDELLSLCRAARLMPKKLQLLRPSEGKPPKLFLLRCTAGGKSGLTVLPERTVYGTTADDYPS</sequence>
<dbReference type="PANTHER" id="PTHR47739">
    <property type="entry name" value="TRNA1(VAL) (ADENINE(37)-N6)-METHYLTRANSFERASE"/>
    <property type="match status" value="1"/>
</dbReference>
<evidence type="ECO:0000259" key="1">
    <source>
        <dbReference type="Pfam" id="PF05175"/>
    </source>
</evidence>
<organism evidence="2 3">
    <name type="scientific">Candidatus Protoclostridium stercorigallinarum</name>
    <dbReference type="NCBI Taxonomy" id="2838741"/>
    <lineage>
        <taxon>Bacteria</taxon>
        <taxon>Bacillati</taxon>
        <taxon>Bacillota</taxon>
        <taxon>Clostridia</taxon>
        <taxon>Candidatus Protoclostridium</taxon>
    </lineage>
</organism>
<reference evidence="2" key="2">
    <citation type="submission" date="2021-04" db="EMBL/GenBank/DDBJ databases">
        <authorList>
            <person name="Gilroy R."/>
        </authorList>
    </citation>
    <scope>NUCLEOTIDE SEQUENCE</scope>
    <source>
        <strain evidence="2">12435</strain>
    </source>
</reference>
<dbReference type="InterPro" id="IPR007848">
    <property type="entry name" value="Small_mtfrase_dom"/>
</dbReference>
<name>A0A9D1Q0J4_9FIRM</name>
<protein>
    <submittedName>
        <fullName evidence="2">Methyltransferase</fullName>
    </submittedName>
</protein>
<comment type="caution">
    <text evidence="2">The sequence shown here is derived from an EMBL/GenBank/DDBJ whole genome shotgun (WGS) entry which is preliminary data.</text>
</comment>
<reference evidence="2" key="1">
    <citation type="journal article" date="2021" name="PeerJ">
        <title>Extensive microbial diversity within the chicken gut microbiome revealed by metagenomics and culture.</title>
        <authorList>
            <person name="Gilroy R."/>
            <person name="Ravi A."/>
            <person name="Getino M."/>
            <person name="Pursley I."/>
            <person name="Horton D.L."/>
            <person name="Alikhan N.F."/>
            <person name="Baker D."/>
            <person name="Gharbi K."/>
            <person name="Hall N."/>
            <person name="Watson M."/>
            <person name="Adriaenssens E.M."/>
            <person name="Foster-Nyarko E."/>
            <person name="Jarju S."/>
            <person name="Secka A."/>
            <person name="Antonio M."/>
            <person name="Oren A."/>
            <person name="Chaudhuri R.R."/>
            <person name="La Ragione R."/>
            <person name="Hildebrand F."/>
            <person name="Pallen M.J."/>
        </authorList>
    </citation>
    <scope>NUCLEOTIDE SEQUENCE</scope>
    <source>
        <strain evidence="2">12435</strain>
    </source>
</reference>
<evidence type="ECO:0000313" key="3">
    <source>
        <dbReference type="Proteomes" id="UP000823990"/>
    </source>
</evidence>
<keyword evidence="2" id="KW-0808">Transferase</keyword>
<dbReference type="GO" id="GO:0008168">
    <property type="term" value="F:methyltransferase activity"/>
    <property type="evidence" value="ECO:0007669"/>
    <property type="project" value="UniProtKB-KW"/>
</dbReference>
<proteinExistence type="predicted"/>